<keyword evidence="2" id="KW-1185">Reference proteome</keyword>
<proteinExistence type="predicted"/>
<dbReference type="Proteomes" id="UP001427805">
    <property type="component" value="Unassembled WGS sequence"/>
</dbReference>
<dbReference type="EMBL" id="JBDIZK010000003">
    <property type="protein sequence ID" value="MEN3746974.1"/>
    <property type="molecule type" value="Genomic_DNA"/>
</dbReference>
<protein>
    <submittedName>
        <fullName evidence="1">EcsC family protein</fullName>
    </submittedName>
</protein>
<reference evidence="1 2" key="1">
    <citation type="submission" date="2024-05" db="EMBL/GenBank/DDBJ databases">
        <title>Sphingomonas sp. HF-S3 16S ribosomal RNA gene Genome sequencing and assembly.</title>
        <authorList>
            <person name="Lee H."/>
        </authorList>
    </citation>
    <scope>NUCLEOTIDE SEQUENCE [LARGE SCALE GENOMIC DNA]</scope>
    <source>
        <strain evidence="1 2">HF-S3</strain>
    </source>
</reference>
<evidence type="ECO:0000313" key="1">
    <source>
        <dbReference type="EMBL" id="MEN3746974.1"/>
    </source>
</evidence>
<accession>A0ABV0B5Z2</accession>
<evidence type="ECO:0000313" key="2">
    <source>
        <dbReference type="Proteomes" id="UP001427805"/>
    </source>
</evidence>
<dbReference type="PANTHER" id="PTHR41260:SF1">
    <property type="entry name" value="PROTEIN ECSC"/>
    <property type="match status" value="1"/>
</dbReference>
<dbReference type="Pfam" id="PF12787">
    <property type="entry name" value="EcsC"/>
    <property type="match status" value="1"/>
</dbReference>
<dbReference type="RefSeq" id="WP_346245965.1">
    <property type="nucleotide sequence ID" value="NZ_JBDIZK010000003.1"/>
</dbReference>
<dbReference type="PANTHER" id="PTHR41260">
    <property type="entry name" value="PROTEIN ECSC"/>
    <property type="match status" value="1"/>
</dbReference>
<organism evidence="1 2">
    <name type="scientific">Sphingomonas rustica</name>
    <dbReference type="NCBI Taxonomy" id="3103142"/>
    <lineage>
        <taxon>Bacteria</taxon>
        <taxon>Pseudomonadati</taxon>
        <taxon>Pseudomonadota</taxon>
        <taxon>Alphaproteobacteria</taxon>
        <taxon>Sphingomonadales</taxon>
        <taxon>Sphingomonadaceae</taxon>
        <taxon>Sphingomonas</taxon>
    </lineage>
</organism>
<gene>
    <name evidence="1" type="ORF">TPR58_07330</name>
</gene>
<sequence>MIEQARASNSCGGFADAELDELESIARALVAADTLFMKLVNRAGKVTGSVLSRLPEGWQGMVQKASAAALKAAWAAAGTTQPQRHRGRVGRALSNTTGEGFHRVATAVSGAVGGAGGAMTTVLVDLPATTTLILRSIQQIAADYGEDLDAPDVRANCIAVFAMGGPMSADDDREMSLYAARTALTGKAIGDIILSVAPRFGVVVSQKAVAQAAPVLGAVAGAAINPIFTRYYQKMAHVRFRLRRLERAHDPAQVQACFERMVRSIRKPDPAPDGAD</sequence>
<comment type="caution">
    <text evidence="1">The sequence shown here is derived from an EMBL/GenBank/DDBJ whole genome shotgun (WGS) entry which is preliminary data.</text>
</comment>
<dbReference type="InterPro" id="IPR024787">
    <property type="entry name" value="EcsC"/>
</dbReference>
<name>A0ABV0B5Z2_9SPHN</name>